<proteinExistence type="predicted"/>
<dbReference type="InterPro" id="IPR007253">
    <property type="entry name" value="Cell_wall-bd_2"/>
</dbReference>
<organism evidence="2 3">
    <name type="scientific">Nostocoides vanveenii</name>
    <dbReference type="NCBI Taxonomy" id="330835"/>
    <lineage>
        <taxon>Bacteria</taxon>
        <taxon>Bacillati</taxon>
        <taxon>Actinomycetota</taxon>
        <taxon>Actinomycetes</taxon>
        <taxon>Micrococcales</taxon>
        <taxon>Intrasporangiaceae</taxon>
        <taxon>Nostocoides</taxon>
    </lineage>
</organism>
<name>A0ABN2KKH5_9MICO</name>
<keyword evidence="3" id="KW-1185">Reference proteome</keyword>
<dbReference type="EMBL" id="BAAAPN010000040">
    <property type="protein sequence ID" value="GAA1757064.1"/>
    <property type="molecule type" value="Genomic_DNA"/>
</dbReference>
<protein>
    <submittedName>
        <fullName evidence="2">Uncharacterized protein</fullName>
    </submittedName>
</protein>
<evidence type="ECO:0000256" key="1">
    <source>
        <dbReference type="SAM" id="MobiDB-lite"/>
    </source>
</evidence>
<comment type="caution">
    <text evidence="2">The sequence shown here is derived from an EMBL/GenBank/DDBJ whole genome shotgun (WGS) entry which is preliminary data.</text>
</comment>
<dbReference type="Proteomes" id="UP001501475">
    <property type="component" value="Unassembled WGS sequence"/>
</dbReference>
<dbReference type="Pfam" id="PF04122">
    <property type="entry name" value="CW_binding_2"/>
    <property type="match status" value="3"/>
</dbReference>
<dbReference type="InterPro" id="IPR051922">
    <property type="entry name" value="Bact_Sporulation_Assoc"/>
</dbReference>
<feature type="region of interest" description="Disordered" evidence="1">
    <location>
        <begin position="1"/>
        <end position="26"/>
    </location>
</feature>
<evidence type="ECO:0000313" key="3">
    <source>
        <dbReference type="Proteomes" id="UP001501475"/>
    </source>
</evidence>
<feature type="compositionally biased region" description="Low complexity" evidence="1">
    <location>
        <begin position="13"/>
        <end position="26"/>
    </location>
</feature>
<gene>
    <name evidence="2" type="ORF">GCM10009810_15700</name>
</gene>
<evidence type="ECO:0000313" key="2">
    <source>
        <dbReference type="EMBL" id="GAA1757064.1"/>
    </source>
</evidence>
<sequence length="674" mass="69143">MPASVTGADRVVPRSVSGGPVLPGPAAGGDRALTGTHGIYLVPVYWGSTKPAALDNAALQSAIDGANTYYTAASGGTLTVRQGWAEGIPGWSKITLTDAQSTSCDLKAINDAVRAVVGSAGPRDHLVVYLPKTTQCTFSDLETFGLSARGDGYSIVNGTFTTDIALRVIAHNGSVSAAGSLNCTSGASAVPLSSTCSGVDYNNPWDPASAHPYGQPGMPLADTLATLGILSATDYPEISPGPTKALPLKPMESGAGLRGAWFDLEGYRYSIEYRTPTGLDSWIDDKKWSGPFGTVSDPGGHIVVHRQPLTGDAIDRSRLVVDFHPDLVNSDTQRHPGLWDGESYTSPDGSFALSVSAPSPTGATVTVSFPALDRVVRWSGPDRYATSATISAQTYAAGVSVAYIASGSVYTDALSGAPVAGDTDGPILLTSGTSIPSVIAAELTRLKPGKIVIFGGPATISPDVETALKAYTSGAVERWSGDDRFTTSAAISAKSYAPGVATAYVASGRVFTDALSGAPVAGKSAGPVLLVDTNALPSAIGTELQRLKPAKIVIFGGPNTITPAVEASLHAYAASVERWSGPDRFTTSTAITQKAYSTPGGTIFIASGRVYTDALSGAPVAGTMESPVLLVDTDALPDAVGAEIDRLKPSRIVILGGPNTISYGVQAALAGHLK</sequence>
<accession>A0ABN2KKH5</accession>
<dbReference type="PANTHER" id="PTHR30032:SF1">
    <property type="entry name" value="N-ACETYLMURAMOYL-L-ALANINE AMIDASE LYTC"/>
    <property type="match status" value="1"/>
</dbReference>
<reference evidence="2 3" key="1">
    <citation type="journal article" date="2019" name="Int. J. Syst. Evol. Microbiol.">
        <title>The Global Catalogue of Microorganisms (GCM) 10K type strain sequencing project: providing services to taxonomists for standard genome sequencing and annotation.</title>
        <authorList>
            <consortium name="The Broad Institute Genomics Platform"/>
            <consortium name="The Broad Institute Genome Sequencing Center for Infectious Disease"/>
            <person name="Wu L."/>
            <person name="Ma J."/>
        </authorList>
    </citation>
    <scope>NUCLEOTIDE SEQUENCE [LARGE SCALE GENOMIC DNA]</scope>
    <source>
        <strain evidence="2 3">JCM 15591</strain>
    </source>
</reference>
<dbReference type="PANTHER" id="PTHR30032">
    <property type="entry name" value="N-ACETYLMURAMOYL-L-ALANINE AMIDASE-RELATED"/>
    <property type="match status" value="1"/>
</dbReference>